<gene>
    <name evidence="1" type="ORF">BpHYR1_023490</name>
</gene>
<evidence type="ECO:0000313" key="2">
    <source>
        <dbReference type="Proteomes" id="UP000276133"/>
    </source>
</evidence>
<reference evidence="1 2" key="1">
    <citation type="journal article" date="2018" name="Sci. Rep.">
        <title>Genomic signatures of local adaptation to the degree of environmental predictability in rotifers.</title>
        <authorList>
            <person name="Franch-Gras L."/>
            <person name="Hahn C."/>
            <person name="Garcia-Roger E.M."/>
            <person name="Carmona M.J."/>
            <person name="Serra M."/>
            <person name="Gomez A."/>
        </authorList>
    </citation>
    <scope>NUCLEOTIDE SEQUENCE [LARGE SCALE GENOMIC DNA]</scope>
    <source>
        <strain evidence="1">HYR1</strain>
    </source>
</reference>
<organism evidence="1 2">
    <name type="scientific">Brachionus plicatilis</name>
    <name type="common">Marine rotifer</name>
    <name type="synonym">Brachionus muelleri</name>
    <dbReference type="NCBI Taxonomy" id="10195"/>
    <lineage>
        <taxon>Eukaryota</taxon>
        <taxon>Metazoa</taxon>
        <taxon>Spiralia</taxon>
        <taxon>Gnathifera</taxon>
        <taxon>Rotifera</taxon>
        <taxon>Eurotatoria</taxon>
        <taxon>Monogononta</taxon>
        <taxon>Pseudotrocha</taxon>
        <taxon>Ploima</taxon>
        <taxon>Brachionidae</taxon>
        <taxon>Brachionus</taxon>
    </lineage>
</organism>
<name>A0A3M7SE03_BRAPC</name>
<dbReference type="EMBL" id="REGN01001534">
    <property type="protein sequence ID" value="RNA34021.1"/>
    <property type="molecule type" value="Genomic_DNA"/>
</dbReference>
<evidence type="ECO:0000313" key="1">
    <source>
        <dbReference type="EMBL" id="RNA34021.1"/>
    </source>
</evidence>
<accession>A0A3M7SE03</accession>
<comment type="caution">
    <text evidence="1">The sequence shown here is derived from an EMBL/GenBank/DDBJ whole genome shotgun (WGS) entry which is preliminary data.</text>
</comment>
<proteinExistence type="predicted"/>
<dbReference type="Proteomes" id="UP000276133">
    <property type="component" value="Unassembled WGS sequence"/>
</dbReference>
<keyword evidence="2" id="KW-1185">Reference proteome</keyword>
<protein>
    <submittedName>
        <fullName evidence="1">Uncharacterized protein</fullName>
    </submittedName>
</protein>
<sequence length="91" mass="10533">MDSSHTDTDLDFEFLDFSSRMTFFLCSNPENSFKKIIKSAVSIRDECLNPFHHKNRGTGFDWVINSDVDDQLDAVTSVSGRSRCSKRYMKR</sequence>
<dbReference type="AlphaFoldDB" id="A0A3M7SE03"/>